<evidence type="ECO:0000313" key="3">
    <source>
        <dbReference type="Proteomes" id="UP001388673"/>
    </source>
</evidence>
<reference evidence="2 3" key="1">
    <citation type="journal article" date="2024" name="bioRxiv">
        <title>Comparative genomics of Cryptococcus and Kwoniella reveals pathogenesis evolution and contrasting karyotype dynamics via intercentromeric recombination or chromosome fusion.</title>
        <authorList>
            <person name="Coelho M.A."/>
            <person name="David-Palma M."/>
            <person name="Shea T."/>
            <person name="Bowers K."/>
            <person name="McGinley-Smith S."/>
            <person name="Mohammad A.W."/>
            <person name="Gnirke A."/>
            <person name="Yurkov A.M."/>
            <person name="Nowrousian M."/>
            <person name="Sun S."/>
            <person name="Cuomo C.A."/>
            <person name="Heitman J."/>
        </authorList>
    </citation>
    <scope>NUCLEOTIDE SEQUENCE [LARGE SCALE GENOMIC DNA]</scope>
    <source>
        <strain evidence="2 3">CBS 13917</strain>
    </source>
</reference>
<feature type="compositionally biased region" description="Polar residues" evidence="1">
    <location>
        <begin position="1"/>
        <end position="17"/>
    </location>
</feature>
<feature type="compositionally biased region" description="Basic and acidic residues" evidence="1">
    <location>
        <begin position="818"/>
        <end position="829"/>
    </location>
</feature>
<feature type="compositionally biased region" description="Basic and acidic residues" evidence="1">
    <location>
        <begin position="1245"/>
        <end position="1266"/>
    </location>
</feature>
<feature type="compositionally biased region" description="Low complexity" evidence="1">
    <location>
        <begin position="100"/>
        <end position="117"/>
    </location>
</feature>
<feature type="region of interest" description="Disordered" evidence="1">
    <location>
        <begin position="1134"/>
        <end position="1197"/>
    </location>
</feature>
<feature type="region of interest" description="Disordered" evidence="1">
    <location>
        <begin position="158"/>
        <end position="272"/>
    </location>
</feature>
<feature type="region of interest" description="Disordered" evidence="1">
    <location>
        <begin position="300"/>
        <end position="319"/>
    </location>
</feature>
<feature type="region of interest" description="Disordered" evidence="1">
    <location>
        <begin position="340"/>
        <end position="414"/>
    </location>
</feature>
<feature type="compositionally biased region" description="Basic and acidic residues" evidence="1">
    <location>
        <begin position="930"/>
        <end position="951"/>
    </location>
</feature>
<evidence type="ECO:0000256" key="1">
    <source>
        <dbReference type="SAM" id="MobiDB-lite"/>
    </source>
</evidence>
<protein>
    <submittedName>
        <fullName evidence="2">Uncharacterized protein</fullName>
    </submittedName>
</protein>
<accession>A0AAW0Z3D5</accession>
<feature type="compositionally biased region" description="Polar residues" evidence="1">
    <location>
        <begin position="195"/>
        <end position="206"/>
    </location>
</feature>
<feature type="compositionally biased region" description="Polar residues" evidence="1">
    <location>
        <begin position="78"/>
        <end position="91"/>
    </location>
</feature>
<feature type="compositionally biased region" description="Basic and acidic residues" evidence="1">
    <location>
        <begin position="488"/>
        <end position="510"/>
    </location>
</feature>
<feature type="region of interest" description="Disordered" evidence="1">
    <location>
        <begin position="595"/>
        <end position="618"/>
    </location>
</feature>
<feature type="region of interest" description="Disordered" evidence="1">
    <location>
        <begin position="474"/>
        <end position="574"/>
    </location>
</feature>
<feature type="compositionally biased region" description="Low complexity" evidence="1">
    <location>
        <begin position="606"/>
        <end position="618"/>
    </location>
</feature>
<feature type="region of interest" description="Disordered" evidence="1">
    <location>
        <begin position="1"/>
        <end position="123"/>
    </location>
</feature>
<proteinExistence type="predicted"/>
<feature type="compositionally biased region" description="Low complexity" evidence="1">
    <location>
        <begin position="251"/>
        <end position="264"/>
    </location>
</feature>
<feature type="compositionally biased region" description="Polar residues" evidence="1">
    <location>
        <begin position="830"/>
        <end position="845"/>
    </location>
</feature>
<dbReference type="RefSeq" id="XP_066804943.1">
    <property type="nucleotide sequence ID" value="XM_066945020.1"/>
</dbReference>
<feature type="compositionally biased region" description="Polar residues" evidence="1">
    <location>
        <begin position="161"/>
        <end position="177"/>
    </location>
</feature>
<feature type="region of interest" description="Disordered" evidence="1">
    <location>
        <begin position="930"/>
        <end position="1028"/>
    </location>
</feature>
<feature type="region of interest" description="Disordered" evidence="1">
    <location>
        <begin position="792"/>
        <end position="845"/>
    </location>
</feature>
<feature type="region of interest" description="Disordered" evidence="1">
    <location>
        <begin position="1245"/>
        <end position="1361"/>
    </location>
</feature>
<feature type="compositionally biased region" description="Basic and acidic residues" evidence="1">
    <location>
        <begin position="963"/>
        <end position="979"/>
    </location>
</feature>
<feature type="region of interest" description="Disordered" evidence="1">
    <location>
        <begin position="863"/>
        <end position="893"/>
    </location>
</feature>
<feature type="compositionally biased region" description="Polar residues" evidence="1">
    <location>
        <begin position="1344"/>
        <end position="1353"/>
    </location>
</feature>
<dbReference type="KEGG" id="kne:92179156"/>
<dbReference type="GeneID" id="92179156"/>
<keyword evidence="3" id="KW-1185">Reference proteome</keyword>
<sequence length="1447" mass="155670">MVKSQRSSATLFHQWPNSSSSSSSHHHAEHDKAGPVHGSANATPLSTNRHIPPTLSRSTPAPPPITLPNKGQIIVPGSPSQTDPFGSQITSPEPVPRATPNPSVSSSRPPSTIWSGSTSPLTLNGTPVVTPRIILASPSTSTIHYLFPSSDTRNGLHLSALGSNSSTSTLVQNASGETESKAVKRSHSTSRTEKPTSQQHRSSIVQSHKAPLDQTKQKEPKVLHGLGYHKKTPSIIPSIGNADNYRRTTRKTTSGTSPTSGSGFKKSDIGKPIPSSSLDYTAAYPNAGQEADMGALRRQPGITDLGEKTKVEHGEGGLKRKESLIMMEIERRRERRGWEIGSRPYHQSEALESSTQSPTIATQTRSQIRGPYPKSYVPPSITNLSQRRRSQSLSSPRRAPSPPSIHDGQISPLLPAPDLGDPLAFSVVIPSPLYSNLDYSTAGSTAANHKSRSVAGGWSMKRTSVVFPVAAPMSRGDTRKGLGGYEMGKNKAREDAAQRLDGRSGEENLLSRRGSVRRSWSLRRKGDERQRKGPRPRSQSMTAARTLRDLGTTPPLPLPSHTQKDARSFLPVPQNTNGTFLGDLSIDLGDRYFSSPKSTPSSGWGTSPQSAATSTFASSTPSFDYASIPGVTASNVVRIVGKPLHPAFNESGISILAPSTVGLGFSPIGSPATLPESLRAEAIDLTRGKSELASPIPINPESHAELQRKPSFECNSPNTLEVSIERQQCSGTAPRVSRRSLLLAQNTFYIPPAHPKATMSTRPSLRSSMSMGQGAMKRAFTSGNLKHDACGITQSGKEPRRGGLLKSASIRSTRARSRLFERDREKTTERTSATSSMSMRFGSSINPGGASCRPLTAFSLCSPPDAVDPLPPSLTSSSPHTPDPDEPGAARYGRTLRSNKHSPFLSASNSLRVIFGKEGFVARSLSQAFDKAENGKEDVNRSAPRPAERSLKSRISSPLEAAPRIDPRKGERQWRESILRDALSSSISSSGANKSVSTSTSDEEKDQKRVVSSGPKSRSAIPSPLLRTFSVRGEKAQCRESRDMTGIGEAMMRSTTENTACSEKGADIAKMEHWVSPSRVLGDVGRDESLGSASVYSNNASTFHESARKSSRRLMGKGLPSNLSTLASMTDVAVTSGTSRWSPSPKKKTEREKTRTFSGRIGTRLISPPIPFVRPVSGVGRTNDTWGDTGGKTGEGVEMSKAPIEFQLRLPQRSKCGPSATSLGTSTSRTGLIGIRTACNKVVDQEVQGRRPEGTPDEQEKKDDFSLRGQTNPKIRRSSSINFSLSLRSSLRLGTNKTRPGSGPSTVRGSSTQVQNIRHHPISSETYLASGSNSRRGGSTSPGISSTDHNAASENVGVGGRPIPIPIPILDQLIARDDEVKIVLGPRRGSGDDGSEEKTVNNKVLQWRDDVDDNEELTKLEDKMRGFVDGERERIRSIGRKSLERGI</sequence>
<feature type="compositionally biased region" description="Polar residues" evidence="1">
    <location>
        <begin position="1295"/>
        <end position="1316"/>
    </location>
</feature>
<feature type="compositionally biased region" description="Polar residues" evidence="1">
    <location>
        <begin position="350"/>
        <end position="367"/>
    </location>
</feature>
<feature type="compositionally biased region" description="Low complexity" evidence="1">
    <location>
        <begin position="984"/>
        <end position="997"/>
    </location>
</feature>
<feature type="compositionally biased region" description="Polar residues" evidence="1">
    <location>
        <begin position="40"/>
        <end position="59"/>
    </location>
</feature>
<gene>
    <name evidence="2" type="ORF">IAR55_001897</name>
</gene>
<feature type="compositionally biased region" description="Polar residues" evidence="1">
    <location>
        <begin position="595"/>
        <end position="605"/>
    </location>
</feature>
<dbReference type="Proteomes" id="UP001388673">
    <property type="component" value="Unassembled WGS sequence"/>
</dbReference>
<feature type="compositionally biased region" description="Low complexity" evidence="1">
    <location>
        <begin position="1330"/>
        <end position="1343"/>
    </location>
</feature>
<dbReference type="EMBL" id="JBCAWK010000003">
    <property type="protein sequence ID" value="KAK8864647.1"/>
    <property type="molecule type" value="Genomic_DNA"/>
</dbReference>
<feature type="compositionally biased region" description="Basic and acidic residues" evidence="1">
    <location>
        <begin position="305"/>
        <end position="319"/>
    </location>
</feature>
<feature type="compositionally biased region" description="Low complexity" evidence="1">
    <location>
        <begin position="1278"/>
        <end position="1293"/>
    </location>
</feature>
<name>A0AAW0Z3D5_9TREE</name>
<feature type="compositionally biased region" description="Basic residues" evidence="1">
    <location>
        <begin position="514"/>
        <end position="523"/>
    </location>
</feature>
<organism evidence="2 3">
    <name type="scientific">Kwoniella newhampshirensis</name>
    <dbReference type="NCBI Taxonomy" id="1651941"/>
    <lineage>
        <taxon>Eukaryota</taxon>
        <taxon>Fungi</taxon>
        <taxon>Dikarya</taxon>
        <taxon>Basidiomycota</taxon>
        <taxon>Agaricomycotina</taxon>
        <taxon>Tremellomycetes</taxon>
        <taxon>Tremellales</taxon>
        <taxon>Cryptococcaceae</taxon>
        <taxon>Kwoniella</taxon>
    </lineage>
</organism>
<comment type="caution">
    <text evidence="2">The sequence shown here is derived from an EMBL/GenBank/DDBJ whole genome shotgun (WGS) entry which is preliminary data.</text>
</comment>
<evidence type="ECO:0000313" key="2">
    <source>
        <dbReference type="EMBL" id="KAK8864647.1"/>
    </source>
</evidence>